<keyword evidence="3" id="KW-0805">Transcription regulation</keyword>
<evidence type="ECO:0000256" key="1">
    <source>
        <dbReference type="ARBA" id="ARBA00004123"/>
    </source>
</evidence>
<dbReference type="SMART" id="SM00338">
    <property type="entry name" value="BRLZ"/>
    <property type="match status" value="1"/>
</dbReference>
<feature type="region of interest" description="Disordered" evidence="7">
    <location>
        <begin position="112"/>
        <end position="225"/>
    </location>
</feature>
<dbReference type="CDD" id="cd14702">
    <property type="entry name" value="bZIP_plant_GBF1"/>
    <property type="match status" value="1"/>
</dbReference>
<feature type="region of interest" description="Disordered" evidence="7">
    <location>
        <begin position="370"/>
        <end position="416"/>
    </location>
</feature>
<dbReference type="InterPro" id="IPR004827">
    <property type="entry name" value="bZIP"/>
</dbReference>
<dbReference type="AlphaFoldDB" id="A0A4S8KB85"/>
<comment type="caution">
    <text evidence="9">The sequence shown here is derived from an EMBL/GenBank/DDBJ whole genome shotgun (WGS) entry which is preliminary data.</text>
</comment>
<feature type="domain" description="BZIP" evidence="8">
    <location>
        <begin position="296"/>
        <end position="368"/>
    </location>
</feature>
<feature type="compositionally biased region" description="Basic and acidic residues" evidence="7">
    <location>
        <begin position="370"/>
        <end position="392"/>
    </location>
</feature>
<dbReference type="GO" id="GO:0000976">
    <property type="term" value="F:transcription cis-regulatory region binding"/>
    <property type="evidence" value="ECO:0007669"/>
    <property type="project" value="UniProtKB-ARBA"/>
</dbReference>
<dbReference type="PANTHER" id="PTHR45967">
    <property type="entry name" value="G-BOX-BINDING FACTOR 3-RELATED"/>
    <property type="match status" value="1"/>
</dbReference>
<feature type="region of interest" description="Disordered" evidence="7">
    <location>
        <begin position="1"/>
        <end position="30"/>
    </location>
</feature>
<dbReference type="Gene3D" id="1.20.5.170">
    <property type="match status" value="1"/>
</dbReference>
<evidence type="ECO:0000256" key="6">
    <source>
        <dbReference type="ARBA" id="ARBA00023242"/>
    </source>
</evidence>
<sequence length="416" mass="43985">MGSSEADASAKAPKTSTAQEQTPATSSTPAVTVYPDWSTFQAYSPIPPHGFFHSPVGSSPQPHPYMWGPQHLMPPYGTPPPPYVMYPPGGLYSHPSIPPGAHPFSPYAMASPSSNIEASGTAPGVEIDGKSSEGKERSPLKRSKGSLGSLNMITGKNNSEPGKLSGQPANGAFSQSGESGSESSSDGSDANSQNDSHPKTTGGHESLGAEASQSGSQNGVTRTPSQAMLSHPMSMVPMPATAPGAVAGPTTNLNIGMDYWGAPSSSPIPMHGKIPATAVGGAAVPGAPSDIWLQDERELKRQRRKQSNRESARRSRLHKVSLVFDDSQAEYEELAQRAEALREDNASLRAELARINKDYEHLLSQNTLLKEKLGEAKQGTEDQTLDRKEQHSGDGPSRNLDTEAQTAETEQVRSGV</sequence>
<feature type="compositionally biased region" description="Basic and acidic residues" evidence="7">
    <location>
        <begin position="127"/>
        <end position="139"/>
    </location>
</feature>
<proteinExistence type="inferred from homology"/>
<name>A0A4S8KB85_MUSBA</name>
<protein>
    <recommendedName>
        <fullName evidence="8">BZIP domain-containing protein</fullName>
    </recommendedName>
</protein>
<comment type="similarity">
    <text evidence="2">Belongs to the bZIP family.</text>
</comment>
<evidence type="ECO:0000256" key="3">
    <source>
        <dbReference type="ARBA" id="ARBA00023015"/>
    </source>
</evidence>
<dbReference type="InterPro" id="IPR045314">
    <property type="entry name" value="bZIP_plant_GBF1"/>
</dbReference>
<dbReference type="Proteomes" id="UP000317650">
    <property type="component" value="Chromosome 4"/>
</dbReference>
<keyword evidence="10" id="KW-1185">Reference proteome</keyword>
<dbReference type="PANTHER" id="PTHR45967:SF2">
    <property type="entry name" value="BZIP TRANSCRIPTION FACTOR 68"/>
    <property type="match status" value="1"/>
</dbReference>
<dbReference type="Pfam" id="PF16596">
    <property type="entry name" value="MFMR_assoc"/>
    <property type="match status" value="1"/>
</dbReference>
<accession>A0A4S8KB85</accession>
<evidence type="ECO:0000259" key="8">
    <source>
        <dbReference type="SMART" id="SM00338"/>
    </source>
</evidence>
<dbReference type="InterPro" id="IPR012900">
    <property type="entry name" value="MFMR"/>
</dbReference>
<evidence type="ECO:0000313" key="9">
    <source>
        <dbReference type="EMBL" id="THU72354.1"/>
    </source>
</evidence>
<gene>
    <name evidence="9" type="ORF">C4D60_Mb04t11210</name>
</gene>
<evidence type="ECO:0000256" key="7">
    <source>
        <dbReference type="SAM" id="MobiDB-lite"/>
    </source>
</evidence>
<feature type="compositionally biased region" description="Polar residues" evidence="7">
    <location>
        <begin position="146"/>
        <end position="160"/>
    </location>
</feature>
<feature type="compositionally biased region" description="Polar residues" evidence="7">
    <location>
        <begin position="211"/>
        <end position="225"/>
    </location>
</feature>
<keyword evidence="6" id="KW-0539">Nucleus</keyword>
<evidence type="ECO:0000313" key="10">
    <source>
        <dbReference type="Proteomes" id="UP000317650"/>
    </source>
</evidence>
<evidence type="ECO:0000256" key="4">
    <source>
        <dbReference type="ARBA" id="ARBA00023125"/>
    </source>
</evidence>
<organism evidence="9 10">
    <name type="scientific">Musa balbisiana</name>
    <name type="common">Banana</name>
    <dbReference type="NCBI Taxonomy" id="52838"/>
    <lineage>
        <taxon>Eukaryota</taxon>
        <taxon>Viridiplantae</taxon>
        <taxon>Streptophyta</taxon>
        <taxon>Embryophyta</taxon>
        <taxon>Tracheophyta</taxon>
        <taxon>Spermatophyta</taxon>
        <taxon>Magnoliopsida</taxon>
        <taxon>Liliopsida</taxon>
        <taxon>Zingiberales</taxon>
        <taxon>Musaceae</taxon>
        <taxon>Musa</taxon>
    </lineage>
</organism>
<keyword evidence="4" id="KW-0238">DNA-binding</keyword>
<reference evidence="9 10" key="1">
    <citation type="journal article" date="2019" name="Nat. Plants">
        <title>Genome sequencing of Musa balbisiana reveals subgenome evolution and function divergence in polyploid bananas.</title>
        <authorList>
            <person name="Yao X."/>
        </authorList>
    </citation>
    <scope>NUCLEOTIDE SEQUENCE [LARGE SCALE GENOMIC DNA]</scope>
    <source>
        <strain evidence="10">cv. DH-PKW</strain>
        <tissue evidence="9">Leaves</tissue>
    </source>
</reference>
<feature type="compositionally biased region" description="Low complexity" evidence="7">
    <location>
        <begin position="174"/>
        <end position="195"/>
    </location>
</feature>
<evidence type="ECO:0000256" key="2">
    <source>
        <dbReference type="ARBA" id="ARBA00007163"/>
    </source>
</evidence>
<feature type="compositionally biased region" description="Polar residues" evidence="7">
    <location>
        <begin position="14"/>
        <end position="30"/>
    </location>
</feature>
<dbReference type="Pfam" id="PF00170">
    <property type="entry name" value="bZIP_1"/>
    <property type="match status" value="1"/>
</dbReference>
<dbReference type="InterPro" id="IPR044827">
    <property type="entry name" value="GBF-like"/>
</dbReference>
<evidence type="ECO:0000256" key="5">
    <source>
        <dbReference type="ARBA" id="ARBA00023163"/>
    </source>
</evidence>
<comment type="subcellular location">
    <subcellularLocation>
        <location evidence="1">Nucleus</location>
    </subcellularLocation>
</comment>
<dbReference type="EMBL" id="PYDT01000001">
    <property type="protein sequence ID" value="THU72354.1"/>
    <property type="molecule type" value="Genomic_DNA"/>
</dbReference>
<keyword evidence="5" id="KW-0804">Transcription</keyword>
<dbReference type="GO" id="GO:0005634">
    <property type="term" value="C:nucleus"/>
    <property type="evidence" value="ECO:0007669"/>
    <property type="project" value="UniProtKB-SubCell"/>
</dbReference>
<dbReference type="Pfam" id="PF07777">
    <property type="entry name" value="MFMR"/>
    <property type="match status" value="1"/>
</dbReference>
<dbReference type="GO" id="GO:0003700">
    <property type="term" value="F:DNA-binding transcription factor activity"/>
    <property type="evidence" value="ECO:0007669"/>
    <property type="project" value="InterPro"/>
</dbReference>